<name>A0A1J8QNX8_9AGAM</name>
<dbReference type="AlphaFoldDB" id="A0A1J8QNX8"/>
<dbReference type="Proteomes" id="UP000183567">
    <property type="component" value="Unassembled WGS sequence"/>
</dbReference>
<evidence type="ECO:0000313" key="2">
    <source>
        <dbReference type="Proteomes" id="UP000183567"/>
    </source>
</evidence>
<comment type="caution">
    <text evidence="1">The sequence shown here is derived from an EMBL/GenBank/DDBJ whole genome shotgun (WGS) entry which is preliminary data.</text>
</comment>
<proteinExistence type="predicted"/>
<reference evidence="1 2" key="1">
    <citation type="submission" date="2016-03" db="EMBL/GenBank/DDBJ databases">
        <title>Comparative genomics of the ectomycorrhizal sister species Rhizopogon vinicolor and Rhizopogon vesiculosus (Basidiomycota: Boletales) reveals a divergence of the mating type B locus.</title>
        <authorList>
            <person name="Mujic A.B."/>
            <person name="Kuo A."/>
            <person name="Tritt A."/>
            <person name="Lipzen A."/>
            <person name="Chen C."/>
            <person name="Johnson J."/>
            <person name="Sharma A."/>
            <person name="Barry K."/>
            <person name="Grigoriev I.V."/>
            <person name="Spatafora J.W."/>
        </authorList>
    </citation>
    <scope>NUCLEOTIDE SEQUENCE [LARGE SCALE GENOMIC DNA]</scope>
    <source>
        <strain evidence="1 2">AM-OR11-056</strain>
    </source>
</reference>
<gene>
    <name evidence="1" type="ORF">AZE42_08868</name>
</gene>
<keyword evidence="2" id="KW-1185">Reference proteome</keyword>
<organism evidence="1 2">
    <name type="scientific">Rhizopogon vesiculosus</name>
    <dbReference type="NCBI Taxonomy" id="180088"/>
    <lineage>
        <taxon>Eukaryota</taxon>
        <taxon>Fungi</taxon>
        <taxon>Dikarya</taxon>
        <taxon>Basidiomycota</taxon>
        <taxon>Agaricomycotina</taxon>
        <taxon>Agaricomycetes</taxon>
        <taxon>Agaricomycetidae</taxon>
        <taxon>Boletales</taxon>
        <taxon>Suillineae</taxon>
        <taxon>Rhizopogonaceae</taxon>
        <taxon>Rhizopogon</taxon>
    </lineage>
</organism>
<accession>A0A1J8QNX8</accession>
<protein>
    <submittedName>
        <fullName evidence="1">Uncharacterized protein</fullName>
    </submittedName>
</protein>
<evidence type="ECO:0000313" key="1">
    <source>
        <dbReference type="EMBL" id="OJA11106.1"/>
    </source>
</evidence>
<dbReference type="EMBL" id="LVVM01005228">
    <property type="protein sequence ID" value="OJA11106.1"/>
    <property type="molecule type" value="Genomic_DNA"/>
</dbReference>
<sequence length="53" mass="5950">MDPLQGYGIRIGSTTYFGTSHLRSLRLTIMAPYMQATPALHIEFICVSMSRTD</sequence>